<evidence type="ECO:0000259" key="6">
    <source>
        <dbReference type="PROSITE" id="PS51698"/>
    </source>
</evidence>
<dbReference type="UniPathway" id="UPA00143"/>
<protein>
    <recommendedName>
        <fullName evidence="5 6">U-box domain-containing protein</fullName>
        <ecNumber evidence="5">2.3.2.27</ecNumber>
    </recommendedName>
    <alternativeName>
        <fullName evidence="5">RING-type E3 ubiquitin transferase PUB</fullName>
    </alternativeName>
</protein>
<dbReference type="InterPro" id="IPR011989">
    <property type="entry name" value="ARM-like"/>
</dbReference>
<evidence type="ECO:0000256" key="1">
    <source>
        <dbReference type="ARBA" id="ARBA00000900"/>
    </source>
</evidence>
<dbReference type="InterPro" id="IPR016024">
    <property type="entry name" value="ARM-type_fold"/>
</dbReference>
<dbReference type="EMBL" id="KZ451982">
    <property type="protein sequence ID" value="PKA54535.1"/>
    <property type="molecule type" value="Genomic_DNA"/>
</dbReference>
<dbReference type="Gene3D" id="1.25.10.10">
    <property type="entry name" value="Leucine-rich Repeat Variant"/>
    <property type="match status" value="2"/>
</dbReference>
<name>A0A2I0AG91_9ASPA</name>
<keyword evidence="8" id="KW-1185">Reference proteome</keyword>
<dbReference type="InterPro" id="IPR045185">
    <property type="entry name" value="PUB22/23/24-like"/>
</dbReference>
<keyword evidence="3 5" id="KW-0808">Transferase</keyword>
<evidence type="ECO:0000256" key="3">
    <source>
        <dbReference type="ARBA" id="ARBA00022679"/>
    </source>
</evidence>
<evidence type="ECO:0000256" key="5">
    <source>
        <dbReference type="RuleBase" id="RU369093"/>
    </source>
</evidence>
<dbReference type="InterPro" id="IPR003613">
    <property type="entry name" value="Ubox_domain"/>
</dbReference>
<dbReference type="EC" id="2.3.2.27" evidence="5"/>
<dbReference type="GO" id="GO:0016567">
    <property type="term" value="P:protein ubiquitination"/>
    <property type="evidence" value="ECO:0007669"/>
    <property type="project" value="UniProtKB-UniRule"/>
</dbReference>
<comment type="catalytic activity">
    <reaction evidence="1 5">
        <text>S-ubiquitinyl-[E2 ubiquitin-conjugating enzyme]-L-cysteine + [acceptor protein]-L-lysine = [E2 ubiquitin-conjugating enzyme]-L-cysteine + N(6)-ubiquitinyl-[acceptor protein]-L-lysine.</text>
        <dbReference type="EC" id="2.3.2.27"/>
    </reaction>
</comment>
<keyword evidence="4 5" id="KW-0833">Ubl conjugation pathway</keyword>
<dbReference type="PANTHER" id="PTHR22849">
    <property type="entry name" value="WDSAM1 PROTEIN"/>
    <property type="match status" value="1"/>
</dbReference>
<organism evidence="7 8">
    <name type="scientific">Apostasia shenzhenica</name>
    <dbReference type="NCBI Taxonomy" id="1088818"/>
    <lineage>
        <taxon>Eukaryota</taxon>
        <taxon>Viridiplantae</taxon>
        <taxon>Streptophyta</taxon>
        <taxon>Embryophyta</taxon>
        <taxon>Tracheophyta</taxon>
        <taxon>Spermatophyta</taxon>
        <taxon>Magnoliopsida</taxon>
        <taxon>Liliopsida</taxon>
        <taxon>Asparagales</taxon>
        <taxon>Orchidaceae</taxon>
        <taxon>Apostasioideae</taxon>
        <taxon>Apostasia</taxon>
    </lineage>
</organism>
<dbReference type="STRING" id="1088818.A0A2I0AG91"/>
<dbReference type="GO" id="GO:0061630">
    <property type="term" value="F:ubiquitin protein ligase activity"/>
    <property type="evidence" value="ECO:0007669"/>
    <property type="project" value="UniProtKB-UniRule"/>
</dbReference>
<dbReference type="Proteomes" id="UP000236161">
    <property type="component" value="Unassembled WGS sequence"/>
</dbReference>
<dbReference type="PANTHER" id="PTHR22849:SF103">
    <property type="entry name" value="U-BOX DOMAIN-CONTAINING PROTEIN"/>
    <property type="match status" value="1"/>
</dbReference>
<dbReference type="Pfam" id="PF25598">
    <property type="entry name" value="ARM_PUB"/>
    <property type="match status" value="1"/>
</dbReference>
<dbReference type="CDD" id="cd16664">
    <property type="entry name" value="RING-Ubox_PUB"/>
    <property type="match status" value="1"/>
</dbReference>
<comment type="function">
    <text evidence="5">Functions as an E3 ubiquitin ligase.</text>
</comment>
<gene>
    <name evidence="7" type="primary">PUB25</name>
    <name evidence="7" type="ORF">AXF42_Ash000370</name>
</gene>
<dbReference type="PROSITE" id="PS51698">
    <property type="entry name" value="U_BOX"/>
    <property type="match status" value="1"/>
</dbReference>
<dbReference type="InterPro" id="IPR045210">
    <property type="entry name" value="RING-Ubox_PUB"/>
</dbReference>
<evidence type="ECO:0000256" key="2">
    <source>
        <dbReference type="ARBA" id="ARBA00004906"/>
    </source>
</evidence>
<dbReference type="OrthoDB" id="10064100at2759"/>
<dbReference type="Pfam" id="PF04564">
    <property type="entry name" value="U-box"/>
    <property type="match status" value="1"/>
</dbReference>
<evidence type="ECO:0000313" key="7">
    <source>
        <dbReference type="EMBL" id="PKA54535.1"/>
    </source>
</evidence>
<dbReference type="SUPFAM" id="SSF57850">
    <property type="entry name" value="RING/U-box"/>
    <property type="match status" value="1"/>
</dbReference>
<dbReference type="AlphaFoldDB" id="A0A2I0AG91"/>
<reference evidence="7 8" key="1">
    <citation type="journal article" date="2017" name="Nature">
        <title>The Apostasia genome and the evolution of orchids.</title>
        <authorList>
            <person name="Zhang G.Q."/>
            <person name="Liu K.W."/>
            <person name="Li Z."/>
            <person name="Lohaus R."/>
            <person name="Hsiao Y.Y."/>
            <person name="Niu S.C."/>
            <person name="Wang J.Y."/>
            <person name="Lin Y.C."/>
            <person name="Xu Q."/>
            <person name="Chen L.J."/>
            <person name="Yoshida K."/>
            <person name="Fujiwara S."/>
            <person name="Wang Z.W."/>
            <person name="Zhang Y.Q."/>
            <person name="Mitsuda N."/>
            <person name="Wang M."/>
            <person name="Liu G.H."/>
            <person name="Pecoraro L."/>
            <person name="Huang H.X."/>
            <person name="Xiao X.J."/>
            <person name="Lin M."/>
            <person name="Wu X.Y."/>
            <person name="Wu W.L."/>
            <person name="Chen Y.Y."/>
            <person name="Chang S.B."/>
            <person name="Sakamoto S."/>
            <person name="Ohme-Takagi M."/>
            <person name="Yagi M."/>
            <person name="Zeng S.J."/>
            <person name="Shen C.Y."/>
            <person name="Yeh C.M."/>
            <person name="Luo Y.B."/>
            <person name="Tsai W.C."/>
            <person name="Van de Peer Y."/>
            <person name="Liu Z.J."/>
        </authorList>
    </citation>
    <scope>NUCLEOTIDE SEQUENCE [LARGE SCALE GENOMIC DNA]</scope>
    <source>
        <strain evidence="8">cv. Shenzhen</strain>
        <tissue evidence="7">Stem</tissue>
    </source>
</reference>
<dbReference type="InterPro" id="IPR058678">
    <property type="entry name" value="ARM_PUB"/>
</dbReference>
<evidence type="ECO:0000256" key="4">
    <source>
        <dbReference type="ARBA" id="ARBA00022786"/>
    </source>
</evidence>
<proteinExistence type="predicted"/>
<dbReference type="Gene3D" id="3.30.40.10">
    <property type="entry name" value="Zinc/RING finger domain, C3HC4 (zinc finger)"/>
    <property type="match status" value="1"/>
</dbReference>
<dbReference type="FunFam" id="3.30.40.10:FF:000442">
    <property type="entry name" value="RING-type E3 ubiquitin transferase"/>
    <property type="match status" value="1"/>
</dbReference>
<sequence>MAKEAQTSIPHLFRCPISLDLFTDPVTLTTGQTYDRPSIEQWLAAGNSTCPVTMQNLAGGATTSLVPNHTLRLLIHRWLLPAACRRNSHHDAGAASGISVSLSILKSCLQSSDALSPAKLEALTKVQILSTESDVGRSLLIQMGFFPILLQIVFRPPWPENMEVAELALDCLLRLSPPTLVNSLCFLKQDAAFSSMALLLEQGSAKIKTGICLLLETATDEDLCFLLGKSRRVMMVLISFLQSREQSQAAEAAAGIIDAVCSAEATDRVNAVRDGAVEALVSFLSMGVRRNAARALAAMEVLMGTEIGRKTAARGGAVKVMVQWVFKVPAGDEGSEHAVGALTAVCSGSARARAEAVAAGGVMQALLLLQSQCSVGTRGKAMALLKVLRGCGGRESGKPDLQHGN</sequence>
<accession>A0A2I0AG91</accession>
<evidence type="ECO:0000313" key="8">
    <source>
        <dbReference type="Proteomes" id="UP000236161"/>
    </source>
</evidence>
<dbReference type="SMART" id="SM00504">
    <property type="entry name" value="Ubox"/>
    <property type="match status" value="1"/>
</dbReference>
<comment type="pathway">
    <text evidence="2 5">Protein modification; protein ubiquitination.</text>
</comment>
<dbReference type="InterPro" id="IPR013083">
    <property type="entry name" value="Znf_RING/FYVE/PHD"/>
</dbReference>
<feature type="domain" description="U-box" evidence="6">
    <location>
        <begin position="8"/>
        <end position="85"/>
    </location>
</feature>
<dbReference type="SUPFAM" id="SSF48371">
    <property type="entry name" value="ARM repeat"/>
    <property type="match status" value="1"/>
</dbReference>